<gene>
    <name evidence="1" type="ORF">PDMSB3_2328</name>
</gene>
<keyword evidence="1" id="KW-0687">Ribonucleoprotein</keyword>
<protein>
    <submittedName>
        <fullName evidence="1">LSU ribosomal protein L15p (L27Ae), mitochondrial</fullName>
    </submittedName>
</protein>
<keyword evidence="2" id="KW-1185">Reference proteome</keyword>
<evidence type="ECO:0000313" key="1">
    <source>
        <dbReference type="EMBL" id="VVD33612.1"/>
    </source>
</evidence>
<accession>A0A5Q4ZV34</accession>
<organism evidence="1 2">
    <name type="scientific">Paraburkholderia dioscoreae</name>
    <dbReference type="NCBI Taxonomy" id="2604047"/>
    <lineage>
        <taxon>Bacteria</taxon>
        <taxon>Pseudomonadati</taxon>
        <taxon>Pseudomonadota</taxon>
        <taxon>Betaproteobacteria</taxon>
        <taxon>Burkholderiales</taxon>
        <taxon>Burkholderiaceae</taxon>
        <taxon>Paraburkholderia</taxon>
    </lineage>
</organism>
<sequence length="75" mass="8616">MAQGGSTCGIARWDWNEGWDCMLDRREVTPASRTVRWLFIKLITRIKPVQLIRYQELPGLLGAPVQALSRDTLEM</sequence>
<proteinExistence type="predicted"/>
<evidence type="ECO:0000313" key="2">
    <source>
        <dbReference type="Proteomes" id="UP000325811"/>
    </source>
</evidence>
<reference evidence="1 2" key="1">
    <citation type="submission" date="2019-08" db="EMBL/GenBank/DDBJ databases">
        <authorList>
            <person name="Herpell B J."/>
        </authorList>
    </citation>
    <scope>NUCLEOTIDE SEQUENCE [LARGE SCALE GENOMIC DNA]</scope>
    <source>
        <strain evidence="2">Msb3</strain>
    </source>
</reference>
<dbReference type="KEGG" id="pdio:PDMSB3_2328.1"/>
<dbReference type="EMBL" id="LR699554">
    <property type="protein sequence ID" value="VVD33612.1"/>
    <property type="molecule type" value="Genomic_DNA"/>
</dbReference>
<keyword evidence="1" id="KW-0689">Ribosomal protein</keyword>
<name>A0A5Q4ZV34_9BURK</name>
<dbReference type="GO" id="GO:0005840">
    <property type="term" value="C:ribosome"/>
    <property type="evidence" value="ECO:0007669"/>
    <property type="project" value="UniProtKB-KW"/>
</dbReference>
<dbReference type="Proteomes" id="UP000325811">
    <property type="component" value="Chromosome II"/>
</dbReference>
<dbReference type="AlphaFoldDB" id="A0A5Q4ZV34"/>